<evidence type="ECO:0000259" key="1">
    <source>
        <dbReference type="Pfam" id="PF03478"/>
    </source>
</evidence>
<dbReference type="EnsemblPlants" id="OB07G25320.1">
    <property type="protein sequence ID" value="OB07G25320.1"/>
    <property type="gene ID" value="OB07G25320"/>
</dbReference>
<evidence type="ECO:0000313" key="2">
    <source>
        <dbReference type="EnsemblPlants" id="OB07G25320.1"/>
    </source>
</evidence>
<dbReference type="PANTHER" id="PTHR33165">
    <property type="entry name" value="F-BOX DOMAIN CONTAINING PROTEIN-LIKE-RELATED"/>
    <property type="match status" value="1"/>
</dbReference>
<dbReference type="eggNOG" id="ENOG502S74R">
    <property type="taxonomic scope" value="Eukaryota"/>
</dbReference>
<proteinExistence type="predicted"/>
<dbReference type="InterPro" id="IPR005174">
    <property type="entry name" value="KIB1-4_b-propeller"/>
</dbReference>
<reference evidence="2" key="2">
    <citation type="submission" date="2013-04" db="UniProtKB">
        <authorList>
            <consortium name="EnsemblPlants"/>
        </authorList>
    </citation>
    <scope>IDENTIFICATION</scope>
</reference>
<name>J3MMA0_ORYBR</name>
<dbReference type="AlphaFoldDB" id="J3MMA0"/>
<protein>
    <recommendedName>
        <fullName evidence="1">KIB1-4 beta-propeller domain-containing protein</fullName>
    </recommendedName>
</protein>
<dbReference type="Pfam" id="PF03478">
    <property type="entry name" value="Beta-prop_KIB1-4"/>
    <property type="match status" value="1"/>
</dbReference>
<reference evidence="2" key="1">
    <citation type="journal article" date="2013" name="Nat. Commun.">
        <title>Whole-genome sequencing of Oryza brachyantha reveals mechanisms underlying Oryza genome evolution.</title>
        <authorList>
            <person name="Chen J."/>
            <person name="Huang Q."/>
            <person name="Gao D."/>
            <person name="Wang J."/>
            <person name="Lang Y."/>
            <person name="Liu T."/>
            <person name="Li B."/>
            <person name="Bai Z."/>
            <person name="Luis Goicoechea J."/>
            <person name="Liang C."/>
            <person name="Chen C."/>
            <person name="Zhang W."/>
            <person name="Sun S."/>
            <person name="Liao Y."/>
            <person name="Zhang X."/>
            <person name="Yang L."/>
            <person name="Song C."/>
            <person name="Wang M."/>
            <person name="Shi J."/>
            <person name="Liu G."/>
            <person name="Liu J."/>
            <person name="Zhou H."/>
            <person name="Zhou W."/>
            <person name="Yu Q."/>
            <person name="An N."/>
            <person name="Chen Y."/>
            <person name="Cai Q."/>
            <person name="Wang B."/>
            <person name="Liu B."/>
            <person name="Min J."/>
            <person name="Huang Y."/>
            <person name="Wu H."/>
            <person name="Li Z."/>
            <person name="Zhang Y."/>
            <person name="Yin Y."/>
            <person name="Song W."/>
            <person name="Jiang J."/>
            <person name="Jackson S.A."/>
            <person name="Wing R.A."/>
            <person name="Wang J."/>
            <person name="Chen M."/>
        </authorList>
    </citation>
    <scope>NUCLEOTIDE SEQUENCE [LARGE SCALE GENOMIC DNA]</scope>
    <source>
        <strain evidence="2">cv. IRGC 101232</strain>
    </source>
</reference>
<evidence type="ECO:0000313" key="3">
    <source>
        <dbReference type="Proteomes" id="UP000006038"/>
    </source>
</evidence>
<feature type="domain" description="KIB1-4 beta-propeller" evidence="1">
    <location>
        <begin position="15"/>
        <end position="225"/>
    </location>
</feature>
<keyword evidence="3" id="KW-1185">Reference proteome</keyword>
<dbReference type="Proteomes" id="UP000006038">
    <property type="component" value="Chromosome 7"/>
</dbReference>
<sequence length="262" mass="28742">MPTPEGLPLLSQSHAPHGVRLLNPLTGQLTDLPPFATLLTPEQLNDRQGDKEFLVRGVAVADDSTVAICLTFHRGLAIAKPGDERWTSVSFDHRLRLYSTLSFAGRIYCASAEGTMTLEISSDQPLRLLMAAKMATTPHYFMAMTDSLHLVDNGGELLLRHRMIRADGGHKLKRRCAASLTPVESLSGRAVFVGSSRSVSLPASMCSSSIRGDTVYVGFDCDEKGKIDGYHVGDGTTQPSRLTKHTWRFRPWTLADCLSWCI</sequence>
<dbReference type="Gramene" id="OB07G25320.1">
    <property type="protein sequence ID" value="OB07G25320.1"/>
    <property type="gene ID" value="OB07G25320"/>
</dbReference>
<dbReference type="HOGENOM" id="CLU_040241_0_0_1"/>
<organism evidence="2">
    <name type="scientific">Oryza brachyantha</name>
    <name type="common">malo sina</name>
    <dbReference type="NCBI Taxonomy" id="4533"/>
    <lineage>
        <taxon>Eukaryota</taxon>
        <taxon>Viridiplantae</taxon>
        <taxon>Streptophyta</taxon>
        <taxon>Embryophyta</taxon>
        <taxon>Tracheophyta</taxon>
        <taxon>Spermatophyta</taxon>
        <taxon>Magnoliopsida</taxon>
        <taxon>Liliopsida</taxon>
        <taxon>Poales</taxon>
        <taxon>Poaceae</taxon>
        <taxon>BOP clade</taxon>
        <taxon>Oryzoideae</taxon>
        <taxon>Oryzeae</taxon>
        <taxon>Oryzinae</taxon>
        <taxon>Oryza</taxon>
    </lineage>
</organism>
<accession>J3MMA0</accession>
<dbReference type="OMA" id="HWIMLDE"/>
<dbReference type="PANTHER" id="PTHR33165:SF57">
    <property type="entry name" value="OS10G0568000 PROTEIN"/>
    <property type="match status" value="1"/>
</dbReference>